<evidence type="ECO:0000313" key="1">
    <source>
        <dbReference type="EMBL" id="CAA6814742.1"/>
    </source>
</evidence>
<dbReference type="InterPro" id="IPR010985">
    <property type="entry name" value="Ribbon_hlx_hlx"/>
</dbReference>
<dbReference type="Gene3D" id="1.10.1220.10">
    <property type="entry name" value="Met repressor-like"/>
    <property type="match status" value="1"/>
</dbReference>
<name>A0A6S6TH63_9BACT</name>
<dbReference type="GO" id="GO:0006355">
    <property type="term" value="P:regulation of DNA-templated transcription"/>
    <property type="evidence" value="ECO:0007669"/>
    <property type="project" value="InterPro"/>
</dbReference>
<dbReference type="AlphaFoldDB" id="A0A6S6TH63"/>
<dbReference type="EMBL" id="CACVAS010000066">
    <property type="protein sequence ID" value="CAA6814742.1"/>
    <property type="molecule type" value="Genomic_DNA"/>
</dbReference>
<proteinExistence type="predicted"/>
<sequence>MYKTVKPTTFTLPLTLLDELDGLAKELGKKKTAIVTEALEMYMDMNDLKQAEKRLQDKNIPADDFFKELGV</sequence>
<protein>
    <recommendedName>
        <fullName evidence="2">Ribbon-helix-helix protein CopG domain-containing protein</fullName>
    </recommendedName>
</protein>
<dbReference type="InterPro" id="IPR013321">
    <property type="entry name" value="Arc_rbn_hlx_hlx"/>
</dbReference>
<gene>
    <name evidence="1" type="ORF">HELGO_WM3716</name>
</gene>
<accession>A0A6S6TH63</accession>
<evidence type="ECO:0008006" key="2">
    <source>
        <dbReference type="Google" id="ProtNLM"/>
    </source>
</evidence>
<organism evidence="1">
    <name type="scientific">uncultured Sulfurovum sp</name>
    <dbReference type="NCBI Taxonomy" id="269237"/>
    <lineage>
        <taxon>Bacteria</taxon>
        <taxon>Pseudomonadati</taxon>
        <taxon>Campylobacterota</taxon>
        <taxon>Epsilonproteobacteria</taxon>
        <taxon>Campylobacterales</taxon>
        <taxon>Sulfurovaceae</taxon>
        <taxon>Sulfurovum</taxon>
        <taxon>environmental samples</taxon>
    </lineage>
</organism>
<dbReference type="SUPFAM" id="SSF47598">
    <property type="entry name" value="Ribbon-helix-helix"/>
    <property type="match status" value="1"/>
</dbReference>
<reference evidence="1" key="1">
    <citation type="submission" date="2020-01" db="EMBL/GenBank/DDBJ databases">
        <authorList>
            <person name="Meier V. D."/>
            <person name="Meier V D."/>
        </authorList>
    </citation>
    <scope>NUCLEOTIDE SEQUENCE</scope>
    <source>
        <strain evidence="1">HLG_WM_MAG_01</strain>
    </source>
</reference>